<protein>
    <submittedName>
        <fullName evidence="1">Uncharacterized protein</fullName>
    </submittedName>
</protein>
<reference evidence="1 2" key="1">
    <citation type="submission" date="2014-02" db="EMBL/GenBank/DDBJ databases">
        <title>Expanding our view of genomic diversity in Candidatus Accumulibacter clades.</title>
        <authorList>
            <person name="Skennerton C.T."/>
            <person name="Barr J.J."/>
            <person name="Slater F.R."/>
            <person name="Bond P.L."/>
            <person name="Tyson G.W."/>
        </authorList>
    </citation>
    <scope>NUCLEOTIDE SEQUENCE [LARGE SCALE GENOMIC DNA]</scope>
    <source>
        <strain evidence="2">BA-91</strain>
    </source>
</reference>
<organism evidence="1 2">
    <name type="scientific">Candidatus Accumulibacter phosphatis</name>
    <dbReference type="NCBI Taxonomy" id="327160"/>
    <lineage>
        <taxon>Bacteria</taxon>
        <taxon>Pseudomonadati</taxon>
        <taxon>Pseudomonadota</taxon>
        <taxon>Betaproteobacteria</taxon>
        <taxon>Candidatus Accumulibacter</taxon>
    </lineage>
</organism>
<evidence type="ECO:0000313" key="1">
    <source>
        <dbReference type="EMBL" id="KFB72635.1"/>
    </source>
</evidence>
<accession>A0A080LXR6</accession>
<name>A0A080LXR6_9PROT</name>
<gene>
    <name evidence="1" type="ORF">AW09_002177</name>
</gene>
<dbReference type="EMBL" id="JDVG02000361">
    <property type="protein sequence ID" value="KFB72635.1"/>
    <property type="molecule type" value="Genomic_DNA"/>
</dbReference>
<comment type="caution">
    <text evidence="1">The sequence shown here is derived from an EMBL/GenBank/DDBJ whole genome shotgun (WGS) entry which is preliminary data.</text>
</comment>
<evidence type="ECO:0000313" key="2">
    <source>
        <dbReference type="Proteomes" id="UP000020077"/>
    </source>
</evidence>
<proteinExistence type="predicted"/>
<dbReference type="Proteomes" id="UP000020077">
    <property type="component" value="Unassembled WGS sequence"/>
</dbReference>
<sequence>MEKIEDQQCLLQGCRGDRSGGTGEQVDQRLDVVATQHRAEQFGGLFRRDQRAGLCTLGDPRQEFGLDLGGIIDAGRHAVGDQFDESCFFALWRVLQQSDEFLGLLGSQRQRRNAERSAFGNMGTIGFQHSDVLSQRL</sequence>
<dbReference type="AlphaFoldDB" id="A0A080LXR6"/>